<organism evidence="2 3">
    <name type="scientific">Rhynchophorus ferrugineus</name>
    <name type="common">Red palm weevil</name>
    <name type="synonym">Curculio ferrugineus</name>
    <dbReference type="NCBI Taxonomy" id="354439"/>
    <lineage>
        <taxon>Eukaryota</taxon>
        <taxon>Metazoa</taxon>
        <taxon>Ecdysozoa</taxon>
        <taxon>Arthropoda</taxon>
        <taxon>Hexapoda</taxon>
        <taxon>Insecta</taxon>
        <taxon>Pterygota</taxon>
        <taxon>Neoptera</taxon>
        <taxon>Endopterygota</taxon>
        <taxon>Coleoptera</taxon>
        <taxon>Polyphaga</taxon>
        <taxon>Cucujiformia</taxon>
        <taxon>Curculionidae</taxon>
        <taxon>Dryophthorinae</taxon>
        <taxon>Rhynchophorus</taxon>
    </lineage>
</organism>
<feature type="compositionally biased region" description="Low complexity" evidence="1">
    <location>
        <begin position="50"/>
        <end position="66"/>
    </location>
</feature>
<feature type="region of interest" description="Disordered" evidence="1">
    <location>
        <begin position="1"/>
        <end position="93"/>
    </location>
</feature>
<gene>
    <name evidence="2" type="ORF">GWI33_000717</name>
</gene>
<proteinExistence type="predicted"/>
<evidence type="ECO:0000256" key="1">
    <source>
        <dbReference type="SAM" id="MobiDB-lite"/>
    </source>
</evidence>
<dbReference type="AlphaFoldDB" id="A0A834INU0"/>
<feature type="compositionally biased region" description="Polar residues" evidence="1">
    <location>
        <begin position="30"/>
        <end position="40"/>
    </location>
</feature>
<comment type="caution">
    <text evidence="2">The sequence shown here is derived from an EMBL/GenBank/DDBJ whole genome shotgun (WGS) entry which is preliminary data.</text>
</comment>
<dbReference type="EMBL" id="JAACXV010000114">
    <property type="protein sequence ID" value="KAF7283384.1"/>
    <property type="molecule type" value="Genomic_DNA"/>
</dbReference>
<accession>A0A834INU0</accession>
<protein>
    <submittedName>
        <fullName evidence="2">Uncharacterized protein</fullName>
    </submittedName>
</protein>
<evidence type="ECO:0000313" key="3">
    <source>
        <dbReference type="Proteomes" id="UP000625711"/>
    </source>
</evidence>
<keyword evidence="3" id="KW-1185">Reference proteome</keyword>
<evidence type="ECO:0000313" key="2">
    <source>
        <dbReference type="EMBL" id="KAF7283384.1"/>
    </source>
</evidence>
<name>A0A834INU0_RHYFE</name>
<reference evidence="2" key="1">
    <citation type="submission" date="2020-08" db="EMBL/GenBank/DDBJ databases">
        <title>Genome sequencing and assembly of the red palm weevil Rhynchophorus ferrugineus.</title>
        <authorList>
            <person name="Dias G.B."/>
            <person name="Bergman C.M."/>
            <person name="Manee M."/>
        </authorList>
    </citation>
    <scope>NUCLEOTIDE SEQUENCE</scope>
    <source>
        <strain evidence="2">AA-2017</strain>
        <tissue evidence="2">Whole larva</tissue>
    </source>
</reference>
<sequence>MFNSWGFKLKGRNKRTTSDPGHLDSENRGKQQILQSLAENSTLPPPGPGTTPRSTPLVVGRSFSGRESGGRTLSTGKSAGILSHTDDVTGGGT</sequence>
<dbReference type="Proteomes" id="UP000625711">
    <property type="component" value="Unassembled WGS sequence"/>
</dbReference>